<feature type="region of interest" description="Disordered" evidence="1">
    <location>
        <begin position="39"/>
        <end position="78"/>
    </location>
</feature>
<name>A0A1H6VD41_9FIRM</name>
<dbReference type="OrthoDB" id="9953221at2"/>
<gene>
    <name evidence="2" type="ORF">SAMN04487834_10462</name>
</gene>
<evidence type="ECO:0000256" key="1">
    <source>
        <dbReference type="SAM" id="MobiDB-lite"/>
    </source>
</evidence>
<reference evidence="3" key="1">
    <citation type="submission" date="2016-10" db="EMBL/GenBank/DDBJ databases">
        <authorList>
            <person name="Varghese N."/>
        </authorList>
    </citation>
    <scope>NUCLEOTIDE SEQUENCE [LARGE SCALE GENOMIC DNA]</scope>
    <source>
        <strain evidence="3">DSM 20406</strain>
    </source>
</reference>
<keyword evidence="3" id="KW-1185">Reference proteome</keyword>
<dbReference type="RefSeq" id="WP_074782199.1">
    <property type="nucleotide sequence ID" value="NZ_CACVPP010000064.1"/>
</dbReference>
<organism evidence="2 3">
    <name type="scientific">Sharpea azabuensis</name>
    <dbReference type="NCBI Taxonomy" id="322505"/>
    <lineage>
        <taxon>Bacteria</taxon>
        <taxon>Bacillati</taxon>
        <taxon>Bacillota</taxon>
        <taxon>Erysipelotrichia</taxon>
        <taxon>Erysipelotrichales</taxon>
        <taxon>Coprobacillaceae</taxon>
        <taxon>Sharpea</taxon>
    </lineage>
</organism>
<dbReference type="EMBL" id="FNYK01000046">
    <property type="protein sequence ID" value="SEJ02498.1"/>
    <property type="molecule type" value="Genomic_DNA"/>
</dbReference>
<dbReference type="STRING" id="322505.SAMN04487836_11632"/>
<feature type="compositionally biased region" description="Basic and acidic residues" evidence="1">
    <location>
        <begin position="43"/>
        <end position="75"/>
    </location>
</feature>
<proteinExistence type="predicted"/>
<dbReference type="AlphaFoldDB" id="A0A1H6VD41"/>
<accession>A0A1H6VD41</accession>
<protein>
    <submittedName>
        <fullName evidence="2">Uncharacterized protein</fullName>
    </submittedName>
</protein>
<dbReference type="Proteomes" id="UP000183028">
    <property type="component" value="Unassembled WGS sequence"/>
</dbReference>
<evidence type="ECO:0000313" key="3">
    <source>
        <dbReference type="Proteomes" id="UP000183028"/>
    </source>
</evidence>
<sequence>MKKKIFMIIVLLALICGASYFYMTKNNVTKTPQIVSKTKEKKQKKEENKAKEEIKKQIVKDDEQKPATVTKEKETNTQPSQSVKVFSIKDGTYSSSTHAGLEVGQITDMTLVGDQYITIKGSFVEMSADGEEVEERFDDASRTFMFDDQVKFYFYGEKDIEMKKADFFKDAKSAPGIDFTITNNKITKMAFYS</sequence>
<evidence type="ECO:0000313" key="2">
    <source>
        <dbReference type="EMBL" id="SEJ02498.1"/>
    </source>
</evidence>